<evidence type="ECO:0000313" key="2">
    <source>
        <dbReference type="EMBL" id="MBD7936357.1"/>
    </source>
</evidence>
<dbReference type="EMBL" id="JACSQT010000002">
    <property type="protein sequence ID" value="MBD7936357.1"/>
    <property type="molecule type" value="Genomic_DNA"/>
</dbReference>
<proteinExistence type="predicted"/>
<keyword evidence="1" id="KW-0812">Transmembrane</keyword>
<feature type="transmembrane region" description="Helical" evidence="1">
    <location>
        <begin position="139"/>
        <end position="161"/>
    </location>
</feature>
<protein>
    <submittedName>
        <fullName evidence="2">DUF2812 domain-containing protein</fullName>
    </submittedName>
</protein>
<evidence type="ECO:0000256" key="1">
    <source>
        <dbReference type="SAM" id="Phobius"/>
    </source>
</evidence>
<keyword evidence="1" id="KW-1133">Transmembrane helix</keyword>
<sequence>MSKTKYMMSGGLAFAESTDMEKLRQQSLKGWHVKKLSFMGYTLVKGEKKEYIYSIDYRTVEETEEEEYLSYFEDAGWKHVFSEAGIHLFRAAPGTEPIYSDKETLAQKHEESLSNTARWVGALVVFAISYWTGTILTTGMIANILTVVAVILTILAIPAVWTAMKIQSNKWKVQGKQKSVFLMNTMMILIFATLTISLLYVNGPNDAIKTLAYMLIGATLLPTLIWFVFSLYYKVAGR</sequence>
<feature type="transmembrane region" description="Helical" evidence="1">
    <location>
        <begin position="181"/>
        <end position="200"/>
    </location>
</feature>
<comment type="caution">
    <text evidence="2">The sequence shown here is derived from an EMBL/GenBank/DDBJ whole genome shotgun (WGS) entry which is preliminary data.</text>
</comment>
<evidence type="ECO:0000313" key="3">
    <source>
        <dbReference type="Proteomes" id="UP000657931"/>
    </source>
</evidence>
<name>A0ABR8QLK7_9BACI</name>
<keyword evidence="3" id="KW-1185">Reference proteome</keyword>
<accession>A0ABR8QLK7</accession>
<gene>
    <name evidence="2" type="ORF">H9655_04905</name>
</gene>
<reference evidence="2 3" key="1">
    <citation type="submission" date="2020-08" db="EMBL/GenBank/DDBJ databases">
        <title>A Genomic Blueprint of the Chicken Gut Microbiome.</title>
        <authorList>
            <person name="Gilroy R."/>
            <person name="Ravi A."/>
            <person name="Getino M."/>
            <person name="Pursley I."/>
            <person name="Horton D.L."/>
            <person name="Alikhan N.-F."/>
            <person name="Baker D."/>
            <person name="Gharbi K."/>
            <person name="Hall N."/>
            <person name="Watson M."/>
            <person name="Adriaenssens E.M."/>
            <person name="Foster-Nyarko E."/>
            <person name="Jarju S."/>
            <person name="Secka A."/>
            <person name="Antonio M."/>
            <person name="Oren A."/>
            <person name="Chaudhuri R."/>
            <person name="La Ragione R.M."/>
            <person name="Hildebrand F."/>
            <person name="Pallen M.J."/>
        </authorList>
    </citation>
    <scope>NUCLEOTIDE SEQUENCE [LARGE SCALE GENOMIC DNA]</scope>
    <source>
        <strain evidence="2 3">Sa5YUA1</strain>
    </source>
</reference>
<feature type="transmembrane region" description="Helical" evidence="1">
    <location>
        <begin position="116"/>
        <end position="133"/>
    </location>
</feature>
<dbReference type="InterPro" id="IPR021359">
    <property type="entry name" value="DUF2812"/>
</dbReference>
<organism evidence="2 3">
    <name type="scientific">Cytobacillus stercorigallinarum</name>
    <dbReference type="NCBI Taxonomy" id="2762240"/>
    <lineage>
        <taxon>Bacteria</taxon>
        <taxon>Bacillati</taxon>
        <taxon>Bacillota</taxon>
        <taxon>Bacilli</taxon>
        <taxon>Bacillales</taxon>
        <taxon>Bacillaceae</taxon>
        <taxon>Cytobacillus</taxon>
    </lineage>
</organism>
<dbReference type="RefSeq" id="WP_191811521.1">
    <property type="nucleotide sequence ID" value="NZ_JACSQT010000002.1"/>
</dbReference>
<keyword evidence="1" id="KW-0472">Membrane</keyword>
<dbReference type="Pfam" id="PF11193">
    <property type="entry name" value="DUF2812"/>
    <property type="match status" value="1"/>
</dbReference>
<feature type="transmembrane region" description="Helical" evidence="1">
    <location>
        <begin position="212"/>
        <end position="233"/>
    </location>
</feature>
<dbReference type="Proteomes" id="UP000657931">
    <property type="component" value="Unassembled WGS sequence"/>
</dbReference>